<dbReference type="SUPFAM" id="SSF81383">
    <property type="entry name" value="F-box domain"/>
    <property type="match status" value="1"/>
</dbReference>
<sequence>MQLRSGRRLRPWQGAARRGRGGEDRVSALPDTLLLLVLARLASTNEVVRTSGVARRWRPLWTELDVLVFRGVDPDTLAGLLARARHPNLSRLEIQISRLDWGLPAWQMSLLLRAAEEHNPEELVFKVSSRDYLGVPFQLPCFARATSISFRIWNRNFVLPPAGTFARLERLTLSLCCVDPAEFLPRCPRLRVLEMDCFWMQHAVDVHSASLEELALNDMPHRDADDTTPRRVNIAAPMLREFKMQTFGDVEMMASFSAPAPMVETLSHRYIYFAILSRAVGLADSQLHVMDLATAMEWRSRSGQLDPVRVRVLSLVVVFNASYEDASRSFAEEIAGLPVSNFSIFKLEIRSMWHDFGAVVFDSLKAVTAIQRLELVLPQTMDRVWAPRRYSDYDPDDWTNEDFSLPNLGEMEVERFHLIDHDLDVLEVLFASAPNLKTVRIQLPGWVSQSGLGYKQLCSIFGENTSVKCYANGILEESEEILPPGTPSEQF</sequence>
<dbReference type="InterPro" id="IPR036047">
    <property type="entry name" value="F-box-like_dom_sf"/>
</dbReference>
<dbReference type="EMBL" id="CM009751">
    <property type="protein sequence ID" value="PUZ63404.1"/>
    <property type="molecule type" value="Genomic_DNA"/>
</dbReference>
<dbReference type="PANTHER" id="PTHR34709">
    <property type="entry name" value="OS10G0396666 PROTEIN"/>
    <property type="match status" value="1"/>
</dbReference>
<dbReference type="OrthoDB" id="691232at2759"/>
<protein>
    <recommendedName>
        <fullName evidence="4">F-box domain-containing protein</fullName>
    </recommendedName>
</protein>
<name>A0A2T7E6E9_9POAL</name>
<dbReference type="Proteomes" id="UP000244336">
    <property type="component" value="Chromosome 3"/>
</dbReference>
<dbReference type="InterPro" id="IPR055312">
    <property type="entry name" value="FBL15-like"/>
</dbReference>
<feature type="region of interest" description="Disordered" evidence="1">
    <location>
        <begin position="1"/>
        <end position="25"/>
    </location>
</feature>
<evidence type="ECO:0000256" key="1">
    <source>
        <dbReference type="SAM" id="MobiDB-lite"/>
    </source>
</evidence>
<reference evidence="2 3" key="1">
    <citation type="submission" date="2018-04" db="EMBL/GenBank/DDBJ databases">
        <title>WGS assembly of Panicum hallii var. hallii HAL2.</title>
        <authorList>
            <person name="Lovell J."/>
            <person name="Jenkins J."/>
            <person name="Lowry D."/>
            <person name="Mamidi S."/>
            <person name="Sreedasyam A."/>
            <person name="Weng X."/>
            <person name="Barry K."/>
            <person name="Bonette J."/>
            <person name="Campitelli B."/>
            <person name="Daum C."/>
            <person name="Gordon S."/>
            <person name="Gould B."/>
            <person name="Lipzen A."/>
            <person name="MacQueen A."/>
            <person name="Palacio-Mejia J."/>
            <person name="Plott C."/>
            <person name="Shakirov E."/>
            <person name="Shu S."/>
            <person name="Yoshinaga Y."/>
            <person name="Zane M."/>
            <person name="Rokhsar D."/>
            <person name="Grimwood J."/>
            <person name="Schmutz J."/>
            <person name="Juenger T."/>
        </authorList>
    </citation>
    <scope>NUCLEOTIDE SEQUENCE [LARGE SCALE GENOMIC DNA]</scope>
    <source>
        <strain evidence="3">cv. HAL2</strain>
    </source>
</reference>
<feature type="compositionally biased region" description="Basic residues" evidence="1">
    <location>
        <begin position="1"/>
        <end position="10"/>
    </location>
</feature>
<evidence type="ECO:0000313" key="2">
    <source>
        <dbReference type="EMBL" id="PUZ63404.1"/>
    </source>
</evidence>
<dbReference type="PANTHER" id="PTHR34709:SF75">
    <property type="entry name" value="FBD DOMAIN-CONTAINING PROTEIN"/>
    <property type="match status" value="1"/>
</dbReference>
<gene>
    <name evidence="2" type="ORF">GQ55_3G065600</name>
</gene>
<organism evidence="2 3">
    <name type="scientific">Panicum hallii var. hallii</name>
    <dbReference type="NCBI Taxonomy" id="1504633"/>
    <lineage>
        <taxon>Eukaryota</taxon>
        <taxon>Viridiplantae</taxon>
        <taxon>Streptophyta</taxon>
        <taxon>Embryophyta</taxon>
        <taxon>Tracheophyta</taxon>
        <taxon>Spermatophyta</taxon>
        <taxon>Magnoliopsida</taxon>
        <taxon>Liliopsida</taxon>
        <taxon>Poales</taxon>
        <taxon>Poaceae</taxon>
        <taxon>PACMAD clade</taxon>
        <taxon>Panicoideae</taxon>
        <taxon>Panicodae</taxon>
        <taxon>Paniceae</taxon>
        <taxon>Panicinae</taxon>
        <taxon>Panicum</taxon>
        <taxon>Panicum sect. Panicum</taxon>
    </lineage>
</organism>
<evidence type="ECO:0000313" key="3">
    <source>
        <dbReference type="Proteomes" id="UP000244336"/>
    </source>
</evidence>
<accession>A0A2T7E6E9</accession>
<proteinExistence type="predicted"/>
<evidence type="ECO:0008006" key="4">
    <source>
        <dbReference type="Google" id="ProtNLM"/>
    </source>
</evidence>
<dbReference type="Gramene" id="PUZ63404">
    <property type="protein sequence ID" value="PUZ63404"/>
    <property type="gene ID" value="GQ55_3G065600"/>
</dbReference>
<dbReference type="AlphaFoldDB" id="A0A2T7E6E9"/>
<keyword evidence="3" id="KW-1185">Reference proteome</keyword>